<gene>
    <name evidence="1" type="ORF">AGERDE_LOCUS13500</name>
</gene>
<protein>
    <submittedName>
        <fullName evidence="1">5747_t:CDS:1</fullName>
    </submittedName>
</protein>
<evidence type="ECO:0000313" key="1">
    <source>
        <dbReference type="EMBL" id="CAG8700852.1"/>
    </source>
</evidence>
<reference evidence="1" key="1">
    <citation type="submission" date="2021-06" db="EMBL/GenBank/DDBJ databases">
        <authorList>
            <person name="Kallberg Y."/>
            <person name="Tangrot J."/>
            <person name="Rosling A."/>
        </authorList>
    </citation>
    <scope>NUCLEOTIDE SEQUENCE</scope>
    <source>
        <strain evidence="1">MT106</strain>
    </source>
</reference>
<dbReference type="Proteomes" id="UP000789831">
    <property type="component" value="Unassembled WGS sequence"/>
</dbReference>
<dbReference type="OrthoDB" id="2331126at2759"/>
<evidence type="ECO:0000313" key="2">
    <source>
        <dbReference type="Proteomes" id="UP000789831"/>
    </source>
</evidence>
<name>A0A9N9HQG1_9GLOM</name>
<dbReference type="AlphaFoldDB" id="A0A9N9HQG1"/>
<sequence length="57" mass="6570">MSNVYEAIKLLDSKEERTALRALFTKDPEIEARAERILPTCEDNGEIVAYFKELLKP</sequence>
<feature type="non-terminal residue" evidence="1">
    <location>
        <position position="57"/>
    </location>
</feature>
<dbReference type="EMBL" id="CAJVPL010018085">
    <property type="protein sequence ID" value="CAG8700852.1"/>
    <property type="molecule type" value="Genomic_DNA"/>
</dbReference>
<proteinExistence type="predicted"/>
<accession>A0A9N9HQG1</accession>
<comment type="caution">
    <text evidence="1">The sequence shown here is derived from an EMBL/GenBank/DDBJ whole genome shotgun (WGS) entry which is preliminary data.</text>
</comment>
<keyword evidence="2" id="KW-1185">Reference proteome</keyword>
<organism evidence="1 2">
    <name type="scientific">Ambispora gerdemannii</name>
    <dbReference type="NCBI Taxonomy" id="144530"/>
    <lineage>
        <taxon>Eukaryota</taxon>
        <taxon>Fungi</taxon>
        <taxon>Fungi incertae sedis</taxon>
        <taxon>Mucoromycota</taxon>
        <taxon>Glomeromycotina</taxon>
        <taxon>Glomeromycetes</taxon>
        <taxon>Archaeosporales</taxon>
        <taxon>Ambisporaceae</taxon>
        <taxon>Ambispora</taxon>
    </lineage>
</organism>